<feature type="domain" description="FAD/NAD(P)-binding" evidence="7">
    <location>
        <begin position="8"/>
        <end position="321"/>
    </location>
</feature>
<feature type="binding site" evidence="5">
    <location>
        <position position="117"/>
    </location>
    <ligand>
        <name>FAD</name>
        <dbReference type="ChEBI" id="CHEBI:57692"/>
    </ligand>
</feature>
<keyword evidence="5" id="KW-0547">Nucleotide-binding</keyword>
<evidence type="ECO:0000259" key="7">
    <source>
        <dbReference type="Pfam" id="PF07992"/>
    </source>
</evidence>
<dbReference type="Gene3D" id="3.30.390.30">
    <property type="match status" value="1"/>
</dbReference>
<keyword evidence="9" id="KW-1185">Reference proteome</keyword>
<dbReference type="InterPro" id="IPR001100">
    <property type="entry name" value="Pyr_nuc-diS_OxRdtase"/>
</dbReference>
<dbReference type="Pfam" id="PF02852">
    <property type="entry name" value="Pyr_redox_dim"/>
    <property type="match status" value="1"/>
</dbReference>
<feature type="binding site" evidence="5">
    <location>
        <position position="266"/>
    </location>
    <ligand>
        <name>NAD(+)</name>
        <dbReference type="ChEBI" id="CHEBI:57540"/>
    </ligand>
</feature>
<keyword evidence="3 5" id="KW-0274">FAD</keyword>
<gene>
    <name evidence="8" type="ORF">C7441_10626</name>
</gene>
<dbReference type="PRINTS" id="PR00411">
    <property type="entry name" value="PNDRDTASEI"/>
</dbReference>
<evidence type="ECO:0000256" key="1">
    <source>
        <dbReference type="ARBA" id="ARBA00007532"/>
    </source>
</evidence>
<evidence type="ECO:0000256" key="2">
    <source>
        <dbReference type="ARBA" id="ARBA00022630"/>
    </source>
</evidence>
<dbReference type="InterPro" id="IPR016156">
    <property type="entry name" value="FAD/NAD-linked_Rdtase_dimer_sf"/>
</dbReference>
<evidence type="ECO:0000259" key="6">
    <source>
        <dbReference type="Pfam" id="PF02852"/>
    </source>
</evidence>
<accession>A0A316C494</accession>
<feature type="domain" description="Pyridine nucleotide-disulphide oxidoreductase dimerisation" evidence="6">
    <location>
        <begin position="341"/>
        <end position="448"/>
    </location>
</feature>
<dbReference type="FunFam" id="3.30.390.30:FF:000001">
    <property type="entry name" value="Dihydrolipoyl dehydrogenase"/>
    <property type="match status" value="1"/>
</dbReference>
<keyword evidence="2" id="KW-0285">Flavoprotein</keyword>
<dbReference type="InterPro" id="IPR023753">
    <property type="entry name" value="FAD/NAD-binding_dom"/>
</dbReference>
<feature type="binding site" evidence="5">
    <location>
        <begin position="141"/>
        <end position="143"/>
    </location>
    <ligand>
        <name>FAD</name>
        <dbReference type="ChEBI" id="CHEBI:57692"/>
    </ligand>
</feature>
<evidence type="ECO:0000256" key="4">
    <source>
        <dbReference type="ARBA" id="ARBA00023002"/>
    </source>
</evidence>
<dbReference type="EMBL" id="QGGG01000006">
    <property type="protein sequence ID" value="PWJ84113.1"/>
    <property type="molecule type" value="Genomic_DNA"/>
</dbReference>
<dbReference type="PIRSF" id="PIRSF000350">
    <property type="entry name" value="Mercury_reductase_MerA"/>
    <property type="match status" value="1"/>
</dbReference>
<keyword evidence="4" id="KW-0560">Oxidoreductase</keyword>
<keyword evidence="5" id="KW-0520">NAD</keyword>
<evidence type="ECO:0000313" key="8">
    <source>
        <dbReference type="EMBL" id="PWJ84113.1"/>
    </source>
</evidence>
<dbReference type="InterPro" id="IPR036188">
    <property type="entry name" value="FAD/NAD-bd_sf"/>
</dbReference>
<protein>
    <submittedName>
        <fullName evidence="8">Pyruvate/2-oxoglutarate dehydrogenase complex dihydrolipoamide dehydrogenase (E3) component</fullName>
    </submittedName>
</protein>
<dbReference type="RefSeq" id="WP_109612738.1">
    <property type="nucleotide sequence ID" value="NZ_QGGG01000006.1"/>
</dbReference>
<comment type="similarity">
    <text evidence="1">Belongs to the class-I pyridine nucleotide-disulfide oxidoreductase family.</text>
</comment>
<dbReference type="InterPro" id="IPR004099">
    <property type="entry name" value="Pyr_nucl-diS_OxRdtase_dimer"/>
</dbReference>
<reference evidence="8 9" key="1">
    <citation type="submission" date="2018-05" db="EMBL/GenBank/DDBJ databases">
        <title>Genomic Encyclopedia of Type Strains, Phase IV (KMG-IV): sequencing the most valuable type-strain genomes for metagenomic binning, comparative biology and taxonomic classification.</title>
        <authorList>
            <person name="Goeker M."/>
        </authorList>
    </citation>
    <scope>NUCLEOTIDE SEQUENCE [LARGE SCALE GENOMIC DNA]</scope>
    <source>
        <strain evidence="8 9">DSM 6986</strain>
    </source>
</reference>
<dbReference type="Proteomes" id="UP000245396">
    <property type="component" value="Unassembled WGS sequence"/>
</dbReference>
<dbReference type="Gene3D" id="3.50.50.60">
    <property type="entry name" value="FAD/NAD(P)-binding domain"/>
    <property type="match status" value="2"/>
</dbReference>
<comment type="cofactor">
    <cofactor evidence="5">
        <name>FAD</name>
        <dbReference type="ChEBI" id="CHEBI:57692"/>
    </cofactor>
    <text evidence="5">Binds 1 FAD per subunit.</text>
</comment>
<keyword evidence="8" id="KW-0670">Pyruvate</keyword>
<organism evidence="8 9">
    <name type="scientific">Pseudaminobacter salicylatoxidans</name>
    <dbReference type="NCBI Taxonomy" id="93369"/>
    <lineage>
        <taxon>Bacteria</taxon>
        <taxon>Pseudomonadati</taxon>
        <taxon>Pseudomonadota</taxon>
        <taxon>Alphaproteobacteria</taxon>
        <taxon>Hyphomicrobiales</taxon>
        <taxon>Phyllobacteriaceae</taxon>
        <taxon>Pseudaminobacter</taxon>
    </lineage>
</organism>
<dbReference type="AlphaFoldDB" id="A0A316C494"/>
<evidence type="ECO:0000313" key="9">
    <source>
        <dbReference type="Proteomes" id="UP000245396"/>
    </source>
</evidence>
<proteinExistence type="inferred from homology"/>
<dbReference type="Pfam" id="PF07992">
    <property type="entry name" value="Pyr_redox_2"/>
    <property type="match status" value="1"/>
</dbReference>
<dbReference type="SUPFAM" id="SSF51905">
    <property type="entry name" value="FAD/NAD(P)-binding domain"/>
    <property type="match status" value="1"/>
</dbReference>
<dbReference type="OrthoDB" id="9781772at2"/>
<dbReference type="PANTHER" id="PTHR43014">
    <property type="entry name" value="MERCURIC REDUCTASE"/>
    <property type="match status" value="1"/>
</dbReference>
<dbReference type="PANTHER" id="PTHR43014:SF2">
    <property type="entry name" value="MERCURIC REDUCTASE"/>
    <property type="match status" value="1"/>
</dbReference>
<evidence type="ECO:0000256" key="3">
    <source>
        <dbReference type="ARBA" id="ARBA00022827"/>
    </source>
</evidence>
<dbReference type="PRINTS" id="PR00368">
    <property type="entry name" value="FADPNR"/>
</dbReference>
<evidence type="ECO:0000256" key="5">
    <source>
        <dbReference type="PIRSR" id="PIRSR000350-3"/>
    </source>
</evidence>
<dbReference type="GO" id="GO:0050660">
    <property type="term" value="F:flavin adenine dinucleotide binding"/>
    <property type="evidence" value="ECO:0007669"/>
    <property type="project" value="TreeGrafter"/>
</dbReference>
<sequence length="473" mass="50474">MARTLTPDICIIGAGAAGLSAAAAAVTYGASVVLVEKSRMGGNHLHHGCIPSKALIAASRHAHAPQSGPPFGIGATQPDVDFAAVRQHIRDTIATLAPNNSAEHFTAFGVEVIKAEGRFADGQTLLAGDATVRARRFVIATGSVPVPPPIPGFDKSGCLTDETIFDLPRLPEHLIIIGAGARGLEFAQAFRRLGSQVSVIDDANALGAEDPEMTAVILRQLREEGIDIREHTRITHLTRLGRHGVRVSFTTGHRALEGSHLLLATGRAPDLDGLDLGRAGIVHGEWGLKLDTRLRTTNHRVYAIGDAAGAGESTAAARTHGELVVRAILFRLPLRVRPSMVPRIIFTDPELAHVGLTETEAAAKHRRLRVLRWPYAESDRAHIERSTHGHIKVVADSGGRILGASIAGPMAGEMIHIWSLALAKGLTLRDMASYIAPYPSLGEIGKHAAITYLIAAARMPFARRLIGILRKFG</sequence>
<feature type="binding site" evidence="5">
    <location>
        <position position="306"/>
    </location>
    <ligand>
        <name>FAD</name>
        <dbReference type="ChEBI" id="CHEBI:57692"/>
    </ligand>
</feature>
<dbReference type="STRING" id="1192868.GCA_000304395_03163"/>
<feature type="binding site" evidence="5">
    <location>
        <position position="53"/>
    </location>
    <ligand>
        <name>FAD</name>
        <dbReference type="ChEBI" id="CHEBI:57692"/>
    </ligand>
</feature>
<feature type="binding site" evidence="5">
    <location>
        <begin position="178"/>
        <end position="185"/>
    </location>
    <ligand>
        <name>NAD(+)</name>
        <dbReference type="ChEBI" id="CHEBI:57540"/>
    </ligand>
</feature>
<name>A0A316C494_PSESE</name>
<dbReference type="GO" id="GO:0003955">
    <property type="term" value="F:NAD(P)H dehydrogenase (quinone) activity"/>
    <property type="evidence" value="ECO:0007669"/>
    <property type="project" value="TreeGrafter"/>
</dbReference>
<dbReference type="SUPFAM" id="SSF55424">
    <property type="entry name" value="FAD/NAD-linked reductases, dimerisation (C-terminal) domain"/>
    <property type="match status" value="1"/>
</dbReference>
<comment type="caution">
    <text evidence="8">The sequence shown here is derived from an EMBL/GenBank/DDBJ whole genome shotgun (WGS) entry which is preliminary data.</text>
</comment>